<gene>
    <name evidence="1" type="primary">NDAI0G04820</name>
    <name evidence="1" type="ordered locus">NDAI_0G04820</name>
</gene>
<evidence type="ECO:0000313" key="1">
    <source>
        <dbReference type="EMBL" id="CCK73465.1"/>
    </source>
</evidence>
<accession>J7SBQ0</accession>
<reference evidence="1 2" key="1">
    <citation type="journal article" date="2011" name="Proc. Natl. Acad. Sci. U.S.A.">
        <title>Evolutionary erosion of yeast sex chromosomes by mating-type switching accidents.</title>
        <authorList>
            <person name="Gordon J.L."/>
            <person name="Armisen D."/>
            <person name="Proux-Wera E."/>
            <person name="Oheigeartaigh S.S."/>
            <person name="Byrne K.P."/>
            <person name="Wolfe K.H."/>
        </authorList>
    </citation>
    <scope>NUCLEOTIDE SEQUENCE [LARGE SCALE GENOMIC DNA]</scope>
    <source>
        <strain evidence="2">ATCC 10597 / BCRC 20456 / CBS 421 / NBRC 0211 / NRRL Y-12639</strain>
    </source>
</reference>
<evidence type="ECO:0000313" key="2">
    <source>
        <dbReference type="Proteomes" id="UP000000689"/>
    </source>
</evidence>
<dbReference type="KEGG" id="ndi:NDAI_0G04820"/>
<dbReference type="RefSeq" id="XP_003980141.1">
    <property type="nucleotide sequence ID" value="XM_003980092.1"/>
</dbReference>
<dbReference type="SUPFAM" id="SSF50998">
    <property type="entry name" value="Quinoprotein alcohol dehydrogenase-like"/>
    <property type="match status" value="1"/>
</dbReference>
<dbReference type="InterPro" id="IPR011047">
    <property type="entry name" value="Quinoprotein_ADH-like_sf"/>
</dbReference>
<dbReference type="GeneID" id="13926943"/>
<dbReference type="eggNOG" id="ENOG502QSHN">
    <property type="taxonomic scope" value="Eukaryota"/>
</dbReference>
<sequence>MEQNFILSELSAPKTIINSFQYGDKGMLIVQRESIRVCRDIQRNEFYGDSDATMTTGYNVGAYLFHELSNSTQYLFLLKETGAIEVLDSRFKTVDLLDTGIKPTSKNYFFFFSLDTNILYINLEGTKIHKLPYSTKRETFSFIHTNTTAKVIYTFPHDIINMQPYKDINPDGEECTMIAVLMEDVEANNIFFEVIGEKGRRPYNIEWSSIINYTEIATDSLKSNTSYRSQICSKTATLAVVDFVGSFVFTSLNSHFFISSNYTLHHVDGINVPRLYIGPGLDLTTTSVTESRDPLTFFKEVVVVEDFSGILFKIISSNVSLIEIKLTLIHFDEEQLIRHWKGFTIKQQPLLLERENLNEERPVEPFQLSNIFSLANTSLLLSCFPGNLFVIDVNDLTQHSHSGIDYSSVIYSNFIGQDITKKVSTGTASPSYYRGFITTYFDGILTEKTFIYDLQTSIRNFWYSKSGDIWWITEEDDDLFCNNELIEKQSNTIQVTYNGEMVRDHQIVCSVPTINDEGNFCSITKDGHISWNDETERVKIPNFKDNLLVRYLLGCTKRKDGSKVSIISFENKLLLVEDMKITRAPKNLKKELNVTISDIFFYSDVDTEYLFVADIDGRILVFNPKNNAMLDVCKLDNKRLKFCYLGESNLVVYSIDNAFRLKISSSEILMNIIELPFFIHKLAKRNSSSFILLNENNSLYDVTVDNEVTSLKRSMILPSTIITKFVTLSCSSRYTIGICQRYSKPDDGHLSRANLSDLCIFDTNNLDIPIKYMDLPLKYPGTIISDLTAITFKEDKSGQFMTFTNERIDFAKQVAFDKLLMISLDYSATDQEDSSPNLLLFSLDEMTGDLQFHYGVNTRRRIDRLLNYYNRSILIGGECLEFYQIDYLLKENIFLIELVSNKFEIGGPILEMTLPPITLVYHKDIKNIKTKKRKTVVEEDTLLVLNIFKGIQQLKLTIEENDHKGPLRIQISPVLSSKELSLLKNIQTHDMIFAVAMVETSDMVVFAVCVNGKELQLYYRSNNPYPEEEEAEEEGENAYSYIEILLPMPIIQLESLRITPRKNQGLIQRPKLDNYFMITTQDSGSYILGSVTDEGMLSEQKFELKNREKKMVEQYKYIGLLNKDDEGTADLDLTFIDDRLLSACRKK</sequence>
<name>J7SBQ0_NAUDC</name>
<proteinExistence type="predicted"/>
<dbReference type="Proteomes" id="UP000000689">
    <property type="component" value="Chromosome 7"/>
</dbReference>
<keyword evidence="2" id="KW-1185">Reference proteome</keyword>
<protein>
    <recommendedName>
        <fullName evidence="3">Cleavage/polyadenylation specificity factor A subunit N-terminal domain-containing protein</fullName>
    </recommendedName>
</protein>
<dbReference type="EMBL" id="HE580273">
    <property type="protein sequence ID" value="CCK73465.1"/>
    <property type="molecule type" value="Genomic_DNA"/>
</dbReference>
<dbReference type="OrthoDB" id="4063069at2759"/>
<evidence type="ECO:0008006" key="3">
    <source>
        <dbReference type="Google" id="ProtNLM"/>
    </source>
</evidence>
<dbReference type="HOGENOM" id="CLU_280929_0_0_1"/>
<dbReference type="AlphaFoldDB" id="J7SBQ0"/>
<dbReference type="OMA" id="RIRIAMT"/>
<organism evidence="1 2">
    <name type="scientific">Naumovozyma dairenensis (strain ATCC 10597 / BCRC 20456 / CBS 421 / NBRC 0211 / NRRL Y-12639)</name>
    <name type="common">Saccharomyces dairenensis</name>
    <dbReference type="NCBI Taxonomy" id="1071378"/>
    <lineage>
        <taxon>Eukaryota</taxon>
        <taxon>Fungi</taxon>
        <taxon>Dikarya</taxon>
        <taxon>Ascomycota</taxon>
        <taxon>Saccharomycotina</taxon>
        <taxon>Saccharomycetes</taxon>
        <taxon>Saccharomycetales</taxon>
        <taxon>Saccharomycetaceae</taxon>
        <taxon>Naumovozyma</taxon>
    </lineage>
</organism>